<gene>
    <name evidence="2" type="ORF">MTR67_006828</name>
</gene>
<evidence type="ECO:0000256" key="1">
    <source>
        <dbReference type="SAM" id="MobiDB-lite"/>
    </source>
</evidence>
<proteinExistence type="predicted"/>
<accession>A0AAF0PZ19</accession>
<name>A0AAF0PZ19_SOLVR</name>
<organism evidence="2 3">
    <name type="scientific">Solanum verrucosum</name>
    <dbReference type="NCBI Taxonomy" id="315347"/>
    <lineage>
        <taxon>Eukaryota</taxon>
        <taxon>Viridiplantae</taxon>
        <taxon>Streptophyta</taxon>
        <taxon>Embryophyta</taxon>
        <taxon>Tracheophyta</taxon>
        <taxon>Spermatophyta</taxon>
        <taxon>Magnoliopsida</taxon>
        <taxon>eudicotyledons</taxon>
        <taxon>Gunneridae</taxon>
        <taxon>Pentapetalae</taxon>
        <taxon>asterids</taxon>
        <taxon>lamiids</taxon>
        <taxon>Solanales</taxon>
        <taxon>Solanaceae</taxon>
        <taxon>Solanoideae</taxon>
        <taxon>Solaneae</taxon>
        <taxon>Solanum</taxon>
    </lineage>
</organism>
<feature type="compositionally biased region" description="Basic and acidic residues" evidence="1">
    <location>
        <begin position="1"/>
        <end position="10"/>
    </location>
</feature>
<dbReference type="AlphaFoldDB" id="A0AAF0PZ19"/>
<feature type="region of interest" description="Disordered" evidence="1">
    <location>
        <begin position="1"/>
        <end position="22"/>
    </location>
</feature>
<sequence>MAKTGDDVSHSRSSGQGHPQFRNKCFDQVSSNALVPKFNKDHVSNSKHQGGNGGNGSSILSCTRCGRCLELLKDYDMSVLYHPEKANVVADSLSWLSMGSVAPVEDNKELVHDVHRLARLVVRFVKSNEGGVVVHNGSKSSFVSNVKSKKDVDMILFDLNELVSKKSIEVFFQW</sequence>
<dbReference type="Proteomes" id="UP001234989">
    <property type="component" value="Chromosome 2"/>
</dbReference>
<evidence type="ECO:0000313" key="2">
    <source>
        <dbReference type="EMBL" id="WMV13443.1"/>
    </source>
</evidence>
<evidence type="ECO:0000313" key="3">
    <source>
        <dbReference type="Proteomes" id="UP001234989"/>
    </source>
</evidence>
<dbReference type="EMBL" id="CP133613">
    <property type="protein sequence ID" value="WMV13443.1"/>
    <property type="molecule type" value="Genomic_DNA"/>
</dbReference>
<keyword evidence="3" id="KW-1185">Reference proteome</keyword>
<reference evidence="2" key="1">
    <citation type="submission" date="2023-08" db="EMBL/GenBank/DDBJ databases">
        <title>A de novo genome assembly of Solanum verrucosum Schlechtendal, a Mexican diploid species geographically isolated from the other diploid A-genome species in potato relatives.</title>
        <authorList>
            <person name="Hosaka K."/>
        </authorList>
    </citation>
    <scope>NUCLEOTIDE SEQUENCE</scope>
    <source>
        <tissue evidence="2">Young leaves</tissue>
    </source>
</reference>
<protein>
    <submittedName>
        <fullName evidence="2">Uncharacterized protein</fullName>
    </submittedName>
</protein>